<organism evidence="2 3">
    <name type="scientific">Chiloscyllium punctatum</name>
    <name type="common">Brownbanded bambooshark</name>
    <name type="synonym">Hemiscyllium punctatum</name>
    <dbReference type="NCBI Taxonomy" id="137246"/>
    <lineage>
        <taxon>Eukaryota</taxon>
        <taxon>Metazoa</taxon>
        <taxon>Chordata</taxon>
        <taxon>Craniata</taxon>
        <taxon>Vertebrata</taxon>
        <taxon>Chondrichthyes</taxon>
        <taxon>Elasmobranchii</taxon>
        <taxon>Galeomorphii</taxon>
        <taxon>Galeoidea</taxon>
        <taxon>Orectolobiformes</taxon>
        <taxon>Hemiscylliidae</taxon>
        <taxon>Chiloscyllium</taxon>
    </lineage>
</organism>
<accession>A0A401TQN8</accession>
<dbReference type="EMBL" id="BEZZ01143065">
    <property type="protein sequence ID" value="GCC44908.1"/>
    <property type="molecule type" value="Genomic_DNA"/>
</dbReference>
<keyword evidence="3" id="KW-1185">Reference proteome</keyword>
<feature type="compositionally biased region" description="Basic and acidic residues" evidence="1">
    <location>
        <begin position="260"/>
        <end position="271"/>
    </location>
</feature>
<feature type="non-terminal residue" evidence="2">
    <location>
        <position position="1"/>
    </location>
</feature>
<feature type="compositionally biased region" description="Basic and acidic residues" evidence="1">
    <location>
        <begin position="27"/>
        <end position="40"/>
    </location>
</feature>
<gene>
    <name evidence="2" type="ORF">chiPu_0028901</name>
</gene>
<evidence type="ECO:0000256" key="1">
    <source>
        <dbReference type="SAM" id="MobiDB-lite"/>
    </source>
</evidence>
<feature type="non-terminal residue" evidence="2">
    <location>
        <position position="318"/>
    </location>
</feature>
<feature type="region of interest" description="Disordered" evidence="1">
    <location>
        <begin position="147"/>
        <end position="196"/>
    </location>
</feature>
<comment type="caution">
    <text evidence="2">The sequence shown here is derived from an EMBL/GenBank/DDBJ whole genome shotgun (WGS) entry which is preliminary data.</text>
</comment>
<evidence type="ECO:0000313" key="2">
    <source>
        <dbReference type="EMBL" id="GCC44908.1"/>
    </source>
</evidence>
<reference evidence="2 3" key="1">
    <citation type="journal article" date="2018" name="Nat. Ecol. Evol.">
        <title>Shark genomes provide insights into elasmobranch evolution and the origin of vertebrates.</title>
        <authorList>
            <person name="Hara Y"/>
            <person name="Yamaguchi K"/>
            <person name="Onimaru K"/>
            <person name="Kadota M"/>
            <person name="Koyanagi M"/>
            <person name="Keeley SD"/>
            <person name="Tatsumi K"/>
            <person name="Tanaka K"/>
            <person name="Motone F"/>
            <person name="Kageyama Y"/>
            <person name="Nozu R"/>
            <person name="Adachi N"/>
            <person name="Nishimura O"/>
            <person name="Nakagawa R"/>
            <person name="Tanegashima C"/>
            <person name="Kiyatake I"/>
            <person name="Matsumoto R"/>
            <person name="Murakumo K"/>
            <person name="Nishida K"/>
            <person name="Terakita A"/>
            <person name="Kuratani S"/>
            <person name="Sato K"/>
            <person name="Hyodo S Kuraku.S."/>
        </authorList>
    </citation>
    <scope>NUCLEOTIDE SEQUENCE [LARGE SCALE GENOMIC DNA]</scope>
</reference>
<feature type="compositionally biased region" description="Basic and acidic residues" evidence="1">
    <location>
        <begin position="227"/>
        <end position="252"/>
    </location>
</feature>
<feature type="region of interest" description="Disordered" evidence="1">
    <location>
        <begin position="223"/>
        <end position="274"/>
    </location>
</feature>
<feature type="compositionally biased region" description="Basic and acidic residues" evidence="1">
    <location>
        <begin position="167"/>
        <end position="181"/>
    </location>
</feature>
<proteinExistence type="predicted"/>
<sequence>ADHGPAGRRRAAQPPAGIGRTHTARPRRLDRDRDPARRAGGDAAGLVDRPSLPRHDDGRRVAAGVLHRARAGLCVLFPARLGTGAARPARRVLQRAADRHRLLSDRYADRARLRGVSFGVQPIDPAGGDARDLLAGADRAHDARLDAGGAGVGFRPHRARQRPVARQGDRDLRVPQRDAAGHHHAQHGVLFPARGQRAGRESVRLARHRLLCGGGADRIRLRARPGLRADHGGDVRRSQSADRHPLRRDRSARQAGRVGGAHEHRCADRRTRGSRPNLRACRSVRADPLCAEREQGHRLRLRAADPDPVRCVVRALCG</sequence>
<dbReference type="Proteomes" id="UP000287033">
    <property type="component" value="Unassembled WGS sequence"/>
</dbReference>
<protein>
    <submittedName>
        <fullName evidence="2">Uncharacterized protein</fullName>
    </submittedName>
</protein>
<feature type="region of interest" description="Disordered" evidence="1">
    <location>
        <begin position="1"/>
        <end position="56"/>
    </location>
</feature>
<feature type="compositionally biased region" description="Basic residues" evidence="1">
    <location>
        <begin position="1"/>
        <end position="11"/>
    </location>
</feature>
<evidence type="ECO:0000313" key="3">
    <source>
        <dbReference type="Proteomes" id="UP000287033"/>
    </source>
</evidence>
<dbReference type="AlphaFoldDB" id="A0A401TQN8"/>
<name>A0A401TQN8_CHIPU</name>